<keyword evidence="2" id="KW-1048">Host nucleus</keyword>
<evidence type="ECO:0000256" key="2">
    <source>
        <dbReference type="ARBA" id="ARBA00022562"/>
    </source>
</evidence>
<evidence type="ECO:0000313" key="8">
    <source>
        <dbReference type="Proteomes" id="UP000132784"/>
    </source>
</evidence>
<dbReference type="HAMAP" id="MF_04016">
    <property type="entry name" value="HSV_MCP"/>
    <property type="match status" value="1"/>
</dbReference>
<sequence>MENWTAVELLPKAEISPDLLMHIKTMVGEEMFDSFRLYYGDDPERYNLSFEAIFATYCNKMEWVTFLGTTLALAAHTIRFDDLNRMTTGKMLFYIQVPRVATGTGVAASRQTTIMVTKYSEKHPITIPFELSAACLTHLAETFDNTLLDKLLNVDAINTVLRVVQNTADAVERGLVHNFLLTLLRKAPPYFVVRTLLENANINRQTINRVQRANILQSFKAKMSGTVFMLNRTRDRDVVYKFLSQMIEAVTESILDNPDIYVTPSGTKIAGVVVSTTSVIQAIRSLFEKDIVHESVRAPSSYGAFVMSKENAVTAIAHHSIMADFGQQADRMASGGGQQDNLNSTEFFDGSTKYTSLAMDLIRFGEKIVAIEQLRRVYKNTDTSDPLERTLELTFFFPVGLFLPSDQGYATVDLRVRLTETMQNILPLSVFFYNKDRIMQRLDYSDALLTLCHPIINDAEASFRAFEAKGPPKDELLQARLCRCRFDGGRLGGIVRRFVHFYERQHEAQRTVNEIKQDFPYLEFYKPSNPTVYTELHPMFDFTHHELNREIVAMVAPRIMIGNLPLALAPPEFQELRAQQVLEHVKIKPGNDVDGVLRVIHAALNDSQYPELFHLITVMVHGNETAFNTARALIVRVITVSYQQRGILPFVHSLDMIILIVNNLGGGVLLPGIYSIYRNILSLVRFLYRVSCLSTLNTRLADEPMISYVQALHDRRLFPPFLDRFPREDEPRYQVILDTEPIADADIAQRSHGTSDAQRMAAMDDDRRLFVEGEHISDEDFVLHKIYYYCVIPAMCNNRACGLAIRLRSLLLEMFYRPPFLVNAEAEYGADAHELSAVAVELFNAAGIDRAHHDVARELFALVAFVGEHAKIIGIRTDLDPAQRQGVPGYEPLQIVMYNGCCTTTAPRILARFAQSVPFHRFYSDPNICAMDNEHIRRYLEVFPNYNRNDGGFPLTPELAREYLSWHRSPFSRYTGSCQNTLLSIVTVLTMHHKFSAVSTALHSRLRLHPGFALTAVRTDVFETDSLLYSSKSSTAVILNTPTVTKEERDINTTFHVTQNICSVDMGMGYSSATCTALLRRVRTDMGAKVQDLFQVFPMHVFRNKDVDNWIREHTGAERQSLLTADAISILTFGGMTEKPGSALMHGQRAVCELILTPVTADINYFKTTNNPRGRSSCMLGVDPYDDEAARRMLYNHHEPDAQTFLTTNNPWASQAGSIGDILYNPENRDRLGYNSMFYSPCRQFFDVNTIITANKTLFKTIDEYIARARDCIRGDTDTQYVCVEGTDELVQKPCKLLQEAYPLQVSTTQALLENHFKGIPPDGNETLFGNYIIGEVIPLQDSILFNSL</sequence>
<reference evidence="5 8" key="2">
    <citation type="journal article" date="2013" name="Genome Announc.">
        <title>Complete genome sequence of pathogenic Guinea pig cytomegalovirus from salivary gland homogenates of infected animals.</title>
        <authorList>
            <person name="Yang D."/>
            <person name="Tamburro K."/>
            <person name="Dittmer D."/>
            <person name="Cui X."/>
            <person name="McVoy M.A."/>
            <person name="Hernandez-Alvarado N."/>
            <person name="Schleiss M.R."/>
        </authorList>
    </citation>
    <scope>NUCLEOTIDE SEQUENCE [LARGE SCALE GENOMIC DNA]</scope>
    <source>
        <strain evidence="5">21222</strain>
    </source>
</reference>
<reference evidence="6 7" key="1">
    <citation type="journal article" date="2011" name="J. Gen. Virol.">
        <title>Re-evaluation of the genome sequence of guinea pig cytomegalovirus.</title>
        <authorList>
            <person name="Kanai K."/>
            <person name="Yamada S."/>
            <person name="Yamamoto Y."/>
            <person name="Fukui Y."/>
            <person name="Kurane I."/>
            <person name="Inoue N."/>
        </authorList>
    </citation>
    <scope>NUCLEOTIDE SEQUENCE [LARGE SCALE GENOMIC DNA]</scope>
    <source>
        <strain evidence="6">22122</strain>
    </source>
</reference>
<dbReference type="RefSeq" id="YP_007417853.1">
    <property type="nucleotide sequence ID" value="NC_020231.1"/>
</dbReference>
<dbReference type="EMBL" id="AB592928">
    <property type="protein sequence ID" value="BAJ78545.1"/>
    <property type="molecule type" value="Genomic_DNA"/>
</dbReference>
<dbReference type="GeneID" id="14536680"/>
<evidence type="ECO:0000313" key="6">
    <source>
        <dbReference type="EMBL" id="BAJ78545.1"/>
    </source>
</evidence>
<evidence type="ECO:0000256" key="4">
    <source>
        <dbReference type="ARBA" id="ARBA00022844"/>
    </source>
</evidence>
<protein>
    <submittedName>
        <fullName evidence="5 6">GP86</fullName>
    </submittedName>
</protein>
<dbReference type="SUPFAM" id="SSF103417">
    <property type="entry name" value="Major capsid protein VP5"/>
    <property type="match status" value="1"/>
</dbReference>
<dbReference type="EMBL" id="KC503762">
    <property type="protein sequence ID" value="AGE11557.1"/>
    <property type="molecule type" value="Genomic_DNA"/>
</dbReference>
<dbReference type="InterPro" id="IPR000912">
    <property type="entry name" value="Herpes_MCP"/>
</dbReference>
<evidence type="ECO:0000256" key="3">
    <source>
        <dbReference type="ARBA" id="ARBA00022680"/>
    </source>
</evidence>
<evidence type="ECO:0000313" key="7">
    <source>
        <dbReference type="Proteomes" id="UP000102041"/>
    </source>
</evidence>
<dbReference type="GO" id="GO:0005198">
    <property type="term" value="F:structural molecule activity"/>
    <property type="evidence" value="ECO:0007669"/>
    <property type="project" value="InterPro"/>
</dbReference>
<evidence type="ECO:0000256" key="1">
    <source>
        <dbReference type="ARBA" id="ARBA00022561"/>
    </source>
</evidence>
<dbReference type="GO" id="GO:0039622">
    <property type="term" value="C:T=16 icosahedral viral capsid"/>
    <property type="evidence" value="ECO:0007669"/>
    <property type="project" value="UniProtKB-KW"/>
</dbReference>
<dbReference type="PRINTS" id="PR00235">
    <property type="entry name" value="HSVCAPSIDMCP"/>
</dbReference>
<evidence type="ECO:0000313" key="5">
    <source>
        <dbReference type="EMBL" id="AGE11557.1"/>
    </source>
</evidence>
<dbReference type="InterPro" id="IPR023233">
    <property type="entry name" value="Herpes_MCP_upper_sf"/>
</dbReference>
<name>E9RH93_GPCMV</name>
<keyword evidence="1" id="KW-0167">Capsid protein</keyword>
<keyword evidence="8" id="KW-1185">Reference proteome</keyword>
<dbReference type="Proteomes" id="UP000102041">
    <property type="component" value="Segment"/>
</dbReference>
<organismHost>
    <name type="scientific">Cavia porcellus</name>
    <name type="common">Guinea pig</name>
    <dbReference type="NCBI Taxonomy" id="10141"/>
</organismHost>
<dbReference type="Pfam" id="PF03122">
    <property type="entry name" value="Herpes_MCP"/>
    <property type="match status" value="1"/>
</dbReference>
<accession>E9RH93</accession>
<dbReference type="Proteomes" id="UP000132784">
    <property type="component" value="Segment"/>
</dbReference>
<keyword evidence="4" id="KW-0946">Virion</keyword>
<keyword evidence="3" id="KW-1147">T=16 icosahedral capsid protein</keyword>
<dbReference type="KEGG" id="vg:14536680"/>
<gene>
    <name evidence="6" type="primary">GP86</name>
</gene>
<organism evidence="6 7">
    <name type="scientific">Guinea pig cytomegalovirus (strain 22122)</name>
    <name type="common">GPCMV</name>
    <dbReference type="NCBI Taxonomy" id="103920"/>
    <lineage>
        <taxon>Viruses</taxon>
        <taxon>Duplodnaviria</taxon>
        <taxon>Heunggongvirae</taxon>
        <taxon>Peploviricota</taxon>
        <taxon>Herviviricetes</taxon>
        <taxon>Herpesvirales</taxon>
        <taxon>Orthoherpesviridae</taxon>
        <taxon>Betaherpesvirinae</taxon>
        <taxon>Quwivirus</taxon>
        <taxon>Quwivirus caviidbeta2</taxon>
    </lineage>
</organism>
<proteinExistence type="inferred from homology"/>